<dbReference type="Proteomes" id="UP001516400">
    <property type="component" value="Unassembled WGS sequence"/>
</dbReference>
<reference evidence="6 7" key="1">
    <citation type="journal article" date="2021" name="BMC Biol.">
        <title>Horizontally acquired antibacterial genes associated with adaptive radiation of ladybird beetles.</title>
        <authorList>
            <person name="Li H.S."/>
            <person name="Tang X.F."/>
            <person name="Huang Y.H."/>
            <person name="Xu Z.Y."/>
            <person name="Chen M.L."/>
            <person name="Du X.Y."/>
            <person name="Qiu B.Y."/>
            <person name="Chen P.T."/>
            <person name="Zhang W."/>
            <person name="Slipinski A."/>
            <person name="Escalona H.E."/>
            <person name="Waterhouse R.M."/>
            <person name="Zwick A."/>
            <person name="Pang H."/>
        </authorList>
    </citation>
    <scope>NUCLEOTIDE SEQUENCE [LARGE SCALE GENOMIC DNA]</scope>
    <source>
        <strain evidence="6">SYSU2018</strain>
    </source>
</reference>
<keyword evidence="4" id="KW-0812">Transmembrane</keyword>
<keyword evidence="4" id="KW-0472">Membrane</keyword>
<evidence type="ECO:0000313" key="7">
    <source>
        <dbReference type="Proteomes" id="UP001516400"/>
    </source>
</evidence>
<keyword evidence="4" id="KW-1133">Transmembrane helix</keyword>
<dbReference type="PROSITE" id="PS51450">
    <property type="entry name" value="LRR"/>
    <property type="match status" value="2"/>
</dbReference>
<proteinExistence type="predicted"/>
<comment type="caution">
    <text evidence="6">The sequence shown here is derived from an EMBL/GenBank/DDBJ whole genome shotgun (WGS) entry which is preliminary data.</text>
</comment>
<feature type="transmembrane region" description="Helical" evidence="4">
    <location>
        <begin position="370"/>
        <end position="391"/>
    </location>
</feature>
<evidence type="ECO:0000256" key="1">
    <source>
        <dbReference type="ARBA" id="ARBA00022614"/>
    </source>
</evidence>
<dbReference type="Pfam" id="PF12799">
    <property type="entry name" value="LRR_4"/>
    <property type="match status" value="1"/>
</dbReference>
<evidence type="ECO:0000256" key="2">
    <source>
        <dbReference type="ARBA" id="ARBA00022737"/>
    </source>
</evidence>
<feature type="signal peptide" evidence="5">
    <location>
        <begin position="1"/>
        <end position="18"/>
    </location>
</feature>
<dbReference type="PRINTS" id="PR00019">
    <property type="entry name" value="LEURICHRPT"/>
</dbReference>
<keyword evidence="2" id="KW-0677">Repeat</keyword>
<accession>A0ABD2PFL2</accession>
<sequence>MKPLLLAVFVSFLSLTSAAVLHNCPRLCKCEFENNSLKAKCNSQKFLQKLDDKQAGQFEILDLSNSTIKTLDKRLKKLKNLVHLDLSNNELKNIQFFPNLPKLRNLSLANNQLKNISFSLLPKEIKDLDISSNFLTDLPKDWSSLHHLSSIHIYNNPVNCDDSSINRYVNLISMKVNIVENVLCYSPKNLNGKNLQSVIADALLNPMLGDQEPTTEDEEEVENEFIKHTTENSEKSNNAFAENLFEGSGSEEGSGDTDKIIIPSACIIDCTTFKPLEILKDNNSSPLLAIKEHVGILFEDLFGKEQDETTTTTKPTDSSSTPVEEVISKKTVTLPMSDPKTTKKTEKLIISKENDNNLERASLDNKEDGYTYYLVATVIILMIVVLIFIILKKKSSQRKLHRKRNSLAENGICEEMKPLGKYKEITNGTNNEKQSHDDLRPERIPLMNGDNHKNGQASQKGSLEDLDVTLRSPSENDHSSPRPERVTVTSGEIPPSVLKTPQLVHRELNSEGEIVTKPLDNSY</sequence>
<keyword evidence="1" id="KW-0433">Leucine-rich repeat</keyword>
<dbReference type="AlphaFoldDB" id="A0ABD2PFL2"/>
<feature type="compositionally biased region" description="Basic and acidic residues" evidence="3">
    <location>
        <begin position="433"/>
        <end position="443"/>
    </location>
</feature>
<dbReference type="SUPFAM" id="SSF52058">
    <property type="entry name" value="L domain-like"/>
    <property type="match status" value="1"/>
</dbReference>
<organism evidence="6 7">
    <name type="scientific">Cryptolaemus montrouzieri</name>
    <dbReference type="NCBI Taxonomy" id="559131"/>
    <lineage>
        <taxon>Eukaryota</taxon>
        <taxon>Metazoa</taxon>
        <taxon>Ecdysozoa</taxon>
        <taxon>Arthropoda</taxon>
        <taxon>Hexapoda</taxon>
        <taxon>Insecta</taxon>
        <taxon>Pterygota</taxon>
        <taxon>Neoptera</taxon>
        <taxon>Endopterygota</taxon>
        <taxon>Coleoptera</taxon>
        <taxon>Polyphaga</taxon>
        <taxon>Cucujiformia</taxon>
        <taxon>Coccinelloidea</taxon>
        <taxon>Coccinellidae</taxon>
        <taxon>Scymninae</taxon>
        <taxon>Scymnini</taxon>
        <taxon>Cryptolaemus</taxon>
    </lineage>
</organism>
<feature type="compositionally biased region" description="Basic and acidic residues" evidence="3">
    <location>
        <begin position="224"/>
        <end position="233"/>
    </location>
</feature>
<protein>
    <submittedName>
        <fullName evidence="6">Uncharacterized protein</fullName>
    </submittedName>
</protein>
<keyword evidence="5" id="KW-0732">Signal</keyword>
<dbReference type="PANTHER" id="PTHR24366:SF96">
    <property type="entry name" value="LEUCINE RICH REPEAT CONTAINING 53"/>
    <property type="match status" value="1"/>
</dbReference>
<evidence type="ECO:0000313" key="6">
    <source>
        <dbReference type="EMBL" id="KAL3289798.1"/>
    </source>
</evidence>
<gene>
    <name evidence="6" type="ORF">HHI36_023190</name>
</gene>
<feature type="region of interest" description="Disordered" evidence="3">
    <location>
        <begin position="208"/>
        <end position="233"/>
    </location>
</feature>
<feature type="chain" id="PRO_5044884652" evidence="5">
    <location>
        <begin position="19"/>
        <end position="523"/>
    </location>
</feature>
<name>A0ABD2PFL2_9CUCU</name>
<feature type="region of interest" description="Disordered" evidence="3">
    <location>
        <begin position="424"/>
        <end position="497"/>
    </location>
</feature>
<evidence type="ECO:0000256" key="5">
    <source>
        <dbReference type="SAM" id="SignalP"/>
    </source>
</evidence>
<dbReference type="InterPro" id="IPR032675">
    <property type="entry name" value="LRR_dom_sf"/>
</dbReference>
<dbReference type="InterPro" id="IPR025875">
    <property type="entry name" value="Leu-rich_rpt_4"/>
</dbReference>
<dbReference type="Gene3D" id="3.80.10.10">
    <property type="entry name" value="Ribonuclease Inhibitor"/>
    <property type="match status" value="1"/>
</dbReference>
<evidence type="ECO:0000256" key="4">
    <source>
        <dbReference type="SAM" id="Phobius"/>
    </source>
</evidence>
<dbReference type="InterPro" id="IPR001611">
    <property type="entry name" value="Leu-rich_rpt"/>
</dbReference>
<feature type="compositionally biased region" description="Basic and acidic residues" evidence="3">
    <location>
        <begin position="474"/>
        <end position="485"/>
    </location>
</feature>
<keyword evidence="7" id="KW-1185">Reference proteome</keyword>
<dbReference type="PANTHER" id="PTHR24366">
    <property type="entry name" value="IG(IMMUNOGLOBULIN) AND LRR(LEUCINE RICH REPEAT) DOMAINS"/>
    <property type="match status" value="1"/>
</dbReference>
<evidence type="ECO:0000256" key="3">
    <source>
        <dbReference type="SAM" id="MobiDB-lite"/>
    </source>
</evidence>
<dbReference type="EMBL" id="JABFTP020000186">
    <property type="protein sequence ID" value="KAL3289798.1"/>
    <property type="molecule type" value="Genomic_DNA"/>
</dbReference>
<feature type="compositionally biased region" description="Acidic residues" evidence="3">
    <location>
        <begin position="213"/>
        <end position="223"/>
    </location>
</feature>